<feature type="region of interest" description="Disordered" evidence="2">
    <location>
        <begin position="427"/>
        <end position="712"/>
    </location>
</feature>
<reference evidence="3 4" key="1">
    <citation type="submission" date="2022-05" db="EMBL/GenBank/DDBJ databases">
        <title>A multi-omics perspective on studying reproductive biology in Daphnia sinensis.</title>
        <authorList>
            <person name="Jia J."/>
        </authorList>
    </citation>
    <scope>NUCLEOTIDE SEQUENCE [LARGE SCALE GENOMIC DNA]</scope>
    <source>
        <strain evidence="3 4">WSL</strain>
    </source>
</reference>
<feature type="compositionally biased region" description="Low complexity" evidence="2">
    <location>
        <begin position="282"/>
        <end position="299"/>
    </location>
</feature>
<feature type="region of interest" description="Disordered" evidence="2">
    <location>
        <begin position="226"/>
        <end position="301"/>
    </location>
</feature>
<feature type="compositionally biased region" description="Polar residues" evidence="2">
    <location>
        <begin position="85"/>
        <end position="99"/>
    </location>
</feature>
<feature type="compositionally biased region" description="Low complexity" evidence="2">
    <location>
        <begin position="521"/>
        <end position="558"/>
    </location>
</feature>
<evidence type="ECO:0000256" key="2">
    <source>
        <dbReference type="SAM" id="MobiDB-lite"/>
    </source>
</evidence>
<proteinExistence type="predicted"/>
<feature type="compositionally biased region" description="Low complexity" evidence="2">
    <location>
        <begin position="971"/>
        <end position="989"/>
    </location>
</feature>
<feature type="compositionally biased region" description="Polar residues" evidence="2">
    <location>
        <begin position="495"/>
        <end position="515"/>
    </location>
</feature>
<feature type="compositionally biased region" description="Polar residues" evidence="2">
    <location>
        <begin position="890"/>
        <end position="903"/>
    </location>
</feature>
<protein>
    <submittedName>
        <fullName evidence="3">Uncharacterized protein</fullName>
    </submittedName>
</protein>
<comment type="caution">
    <text evidence="3">The sequence shown here is derived from an EMBL/GenBank/DDBJ whole genome shotgun (WGS) entry which is preliminary data.</text>
</comment>
<feature type="compositionally biased region" description="Polar residues" evidence="2">
    <location>
        <begin position="115"/>
        <end position="125"/>
    </location>
</feature>
<feature type="region of interest" description="Disordered" evidence="2">
    <location>
        <begin position="958"/>
        <end position="1005"/>
    </location>
</feature>
<feature type="compositionally biased region" description="Basic and acidic residues" evidence="2">
    <location>
        <begin position="800"/>
        <end position="818"/>
    </location>
</feature>
<dbReference type="SMART" id="SM00320">
    <property type="entry name" value="WD40"/>
    <property type="match status" value="4"/>
</dbReference>
<gene>
    <name evidence="3" type="ORF">GHT06_012097</name>
</gene>
<dbReference type="EMBL" id="WJBH02000003">
    <property type="protein sequence ID" value="KAI9561141.1"/>
    <property type="molecule type" value="Genomic_DNA"/>
</dbReference>
<name>A0AAD5KV12_9CRUS</name>
<feature type="compositionally biased region" description="Basic and acidic residues" evidence="2">
    <location>
        <begin position="159"/>
        <end position="173"/>
    </location>
</feature>
<feature type="region of interest" description="Disordered" evidence="2">
    <location>
        <begin position="1026"/>
        <end position="1085"/>
    </location>
</feature>
<feature type="compositionally biased region" description="Polar residues" evidence="2">
    <location>
        <begin position="133"/>
        <end position="144"/>
    </location>
</feature>
<sequence>MSGSRGRKVTTSRPSGDPRWPERQQSYYNQNTSIPDLRSGWDNWNYRPTTGYNSWQHSSNLHQVWPSTQYPGGYYSEDRHPRTGSFDQFQHRFPNSFNPPNHFAERSLAHLNHTPLNELTSGSHSGSRDLVTSRESSSSHNKQPISAKDKQNVQSVRSKANERSAADRSRKPSSESQQDSSNKSLRVPVSIVEKPASVPAKSASFMPPNDDLRNKVKASLEKIAAAKEQASPQMNSSTPVEPLLPSSPQKVRESRVPTVETIPSPTTRHTIRLPSGCHRRTSQSSLTSNSAANNDASSNPLEGIGFIQNTSSQATDQTARVTSAATISGNDVPTPENEPVTSIPKDQLNKYIRSMDNHQRRQLVEQPRAIISQYMLNHLVQENQTARARQLSSLRFRVSSNELEFSSRTETNVILSEELVDEFKELLSRDDDEPVTSASTSKKQDSEDEEIQVLEPPPKEPPLCIDLDLDEKSSPDASPSPVTRLPAENPVGIQQDKNTPISSRIESPSNRNNITRTERTPASPLVASSRPAVASPEVVPVSEEPVQTSVVTETTTVSQAPCPVSVSTSSVAHCNPPSTVNAPMQPQSTQNRPSSASTNTPPCITTTVSAGKKSFLEKPSKNKKRKERRELQKKNVQEKPSQAPPKSKKQKKNKKKSPTTSPVKTNAELMIHWRQAQSTSENKADAGETDKTKKVASALERAESLEKGPQSGRTKSALNFLLIDLQAEEQEGKNRIALIDRTIEELQLERKALTDNVLALKQKQFDLLRSAMCSNTFDDGSSSAPLESVKTAIKPPPVTEAKDDNKVVEDKTSNDHQMDTSTVQATPSVASVQLLSLMHQLEENGVQVNLGDVELAVPSDPTPPVCATTLGNKRKRINGDDSKQPKKKGTPTNSPSRNATGAQTVEKPDQLPGNSLLIHPIQSSNVPGPLQTVSVSQTNQISSTISAVIAQSIEPNNEKKAASPLAHGGQSKKTTTSETAVAAESQTSSNESPTTKSHNVAPPAVKTVEPKKTMIEKTVADKIAPKTSQTVEKETISRATEAVRTYSRREDSTNQKNTTPKPAPVNTQSTGTNAKTPRPTGPSQVIDLAATQPIPTEKATSCPVPAEVAPPPSVNAASSPDPCNFVLLRSHQTSVRCVFICGPCAFTASEDGTVHIYDLMTNSLSMRILGHTKPVTWLYAASLNTPSEVLKTVRYTTEYLNHLTLITGSEDAHIRQFSLDSGALLHEKFCEFPLTCVVGHKLQSKLYVGTTEGTIYTYTPKLNALKANKFKANAEVIFMKILVVRGKRAIIVAARRMDPVIYDLETEEALLTLTSNIPSSSFYSISTAANLVFCCDANKNVFKFDINSDKPLCQTDTLPSAAVGSFYDGKRYLVLGCMDGVIRVLDTTQKPPSRLFALPGHVLKTLTCMRVSGERIVGGSLNGEVAYCRIPNLEALSKSQP</sequence>
<dbReference type="SUPFAM" id="SSF50978">
    <property type="entry name" value="WD40 repeat-like"/>
    <property type="match status" value="1"/>
</dbReference>
<feature type="compositionally biased region" description="Basic residues" evidence="2">
    <location>
        <begin position="1"/>
        <end position="10"/>
    </location>
</feature>
<dbReference type="Proteomes" id="UP000820818">
    <property type="component" value="Linkage Group LG3"/>
</dbReference>
<dbReference type="InterPro" id="IPR015943">
    <property type="entry name" value="WD40/YVTN_repeat-like_dom_sf"/>
</dbReference>
<feature type="compositionally biased region" description="Basic and acidic residues" evidence="2">
    <location>
        <begin position="682"/>
        <end position="693"/>
    </location>
</feature>
<feature type="compositionally biased region" description="Polar residues" evidence="2">
    <location>
        <begin position="230"/>
        <end position="239"/>
    </location>
</feature>
<feature type="region of interest" description="Disordered" evidence="2">
    <location>
        <begin position="72"/>
        <end position="101"/>
    </location>
</feature>
<feature type="compositionally biased region" description="Polar residues" evidence="2">
    <location>
        <begin position="565"/>
        <end position="609"/>
    </location>
</feature>
<dbReference type="InterPro" id="IPR001680">
    <property type="entry name" value="WD40_rpt"/>
</dbReference>
<feature type="coiled-coil region" evidence="1">
    <location>
        <begin position="736"/>
        <end position="763"/>
    </location>
</feature>
<feature type="compositionally biased region" description="Basic residues" evidence="2">
    <location>
        <begin position="646"/>
        <end position="657"/>
    </location>
</feature>
<feature type="region of interest" description="Disordered" evidence="2">
    <location>
        <begin position="1"/>
        <end position="34"/>
    </location>
</feature>
<feature type="compositionally biased region" description="Low complexity" evidence="2">
    <location>
        <begin position="174"/>
        <end position="184"/>
    </location>
</feature>
<feature type="region of interest" description="Disordered" evidence="2">
    <location>
        <begin position="795"/>
        <end position="821"/>
    </location>
</feature>
<feature type="compositionally biased region" description="Polar residues" evidence="2">
    <location>
        <begin position="1054"/>
        <end position="1075"/>
    </location>
</feature>
<organism evidence="3 4">
    <name type="scientific">Daphnia sinensis</name>
    <dbReference type="NCBI Taxonomy" id="1820382"/>
    <lineage>
        <taxon>Eukaryota</taxon>
        <taxon>Metazoa</taxon>
        <taxon>Ecdysozoa</taxon>
        <taxon>Arthropoda</taxon>
        <taxon>Crustacea</taxon>
        <taxon>Branchiopoda</taxon>
        <taxon>Diplostraca</taxon>
        <taxon>Cladocera</taxon>
        <taxon>Anomopoda</taxon>
        <taxon>Daphniidae</taxon>
        <taxon>Daphnia</taxon>
        <taxon>Daphnia similis group</taxon>
    </lineage>
</organism>
<accession>A0AAD5KV12</accession>
<evidence type="ECO:0000313" key="4">
    <source>
        <dbReference type="Proteomes" id="UP000820818"/>
    </source>
</evidence>
<feature type="compositionally biased region" description="Basic and acidic residues" evidence="2">
    <location>
        <begin position="628"/>
        <end position="637"/>
    </location>
</feature>
<dbReference type="Gene3D" id="2.130.10.10">
    <property type="entry name" value="YVTN repeat-like/Quinoprotein amine dehydrogenase"/>
    <property type="match status" value="2"/>
</dbReference>
<feature type="region of interest" description="Disordered" evidence="2">
    <location>
        <begin position="115"/>
        <end position="193"/>
    </location>
</feature>
<feature type="compositionally biased region" description="Polar residues" evidence="2">
    <location>
        <begin position="23"/>
        <end position="34"/>
    </location>
</feature>
<evidence type="ECO:0000313" key="3">
    <source>
        <dbReference type="EMBL" id="KAI9561141.1"/>
    </source>
</evidence>
<keyword evidence="1" id="KW-0175">Coiled coil</keyword>
<keyword evidence="4" id="KW-1185">Reference proteome</keyword>
<feature type="region of interest" description="Disordered" evidence="2">
    <location>
        <begin position="857"/>
        <end position="923"/>
    </location>
</feature>
<dbReference type="InterPro" id="IPR036322">
    <property type="entry name" value="WD40_repeat_dom_sf"/>
</dbReference>
<evidence type="ECO:0000256" key="1">
    <source>
        <dbReference type="SAM" id="Coils"/>
    </source>
</evidence>